<dbReference type="PANTHER" id="PTHR23003">
    <property type="entry name" value="RNA RECOGNITION MOTIF RRM DOMAIN CONTAINING PROTEIN"/>
    <property type="match status" value="1"/>
</dbReference>
<dbReference type="InterPro" id="IPR035979">
    <property type="entry name" value="RBD_domain_sf"/>
</dbReference>
<dbReference type="SUPFAM" id="SSF54928">
    <property type="entry name" value="RNA-binding domain, RBD"/>
    <property type="match status" value="1"/>
</dbReference>
<dbReference type="InParanoid" id="H1Z2W2"/>
<accession>H1Z2W2</accession>
<dbReference type="CDD" id="cd00590">
    <property type="entry name" value="RRM_SF"/>
    <property type="match status" value="1"/>
</dbReference>
<dbReference type="EMBL" id="CM001436">
    <property type="protein sequence ID" value="EHQ34701.1"/>
    <property type="molecule type" value="Genomic_DNA"/>
</dbReference>
<keyword evidence="6" id="KW-1185">Reference proteome</keyword>
<evidence type="ECO:0000313" key="5">
    <source>
        <dbReference type="EMBL" id="EHQ34701.1"/>
    </source>
</evidence>
<dbReference type="Pfam" id="PF00076">
    <property type="entry name" value="RRM_1"/>
    <property type="match status" value="1"/>
</dbReference>
<protein>
    <submittedName>
        <fullName evidence="5">RNP-1 like RNA-binding protein</fullName>
    </submittedName>
</protein>
<dbReference type="AlphaFoldDB" id="H1Z2W2"/>
<evidence type="ECO:0000256" key="1">
    <source>
        <dbReference type="ARBA" id="ARBA00022664"/>
    </source>
</evidence>
<dbReference type="GO" id="GO:0005737">
    <property type="term" value="C:cytoplasm"/>
    <property type="evidence" value="ECO:0007669"/>
    <property type="project" value="TreeGrafter"/>
</dbReference>
<keyword evidence="1" id="KW-0507">mRNA processing</keyword>
<dbReference type="SMART" id="SM00360">
    <property type="entry name" value="RRM"/>
    <property type="match status" value="1"/>
</dbReference>
<dbReference type="OrthoDB" id="116397at2157"/>
<dbReference type="InterPro" id="IPR012677">
    <property type="entry name" value="Nucleotide-bd_a/b_plait_sf"/>
</dbReference>
<feature type="domain" description="RRM" evidence="4">
    <location>
        <begin position="4"/>
        <end position="76"/>
    </location>
</feature>
<keyword evidence="3" id="KW-0694">RNA-binding</keyword>
<dbReference type="PROSITE" id="PS50102">
    <property type="entry name" value="RRM"/>
    <property type="match status" value="1"/>
</dbReference>
<dbReference type="Proteomes" id="UP000005741">
    <property type="component" value="Chromosome"/>
</dbReference>
<organism evidence="5 6">
    <name type="scientific">Methanoplanus limicola DSM 2279</name>
    <dbReference type="NCBI Taxonomy" id="937775"/>
    <lineage>
        <taxon>Archaea</taxon>
        <taxon>Methanobacteriati</taxon>
        <taxon>Methanobacteriota</taxon>
        <taxon>Stenosarchaea group</taxon>
        <taxon>Methanomicrobia</taxon>
        <taxon>Methanomicrobiales</taxon>
        <taxon>Methanomicrobiaceae</taxon>
        <taxon>Methanoplanus</taxon>
    </lineage>
</organism>
<dbReference type="STRING" id="937775.Metlim_0567"/>
<gene>
    <name evidence="5" type="ORF">Metlim_0567</name>
</gene>
<evidence type="ECO:0000313" key="6">
    <source>
        <dbReference type="Proteomes" id="UP000005741"/>
    </source>
</evidence>
<dbReference type="RefSeq" id="WP_004076397.1">
    <property type="nucleotide sequence ID" value="NZ_CM001436.1"/>
</dbReference>
<proteinExistence type="predicted"/>
<evidence type="ECO:0000256" key="3">
    <source>
        <dbReference type="ARBA" id="ARBA00022884"/>
    </source>
</evidence>
<evidence type="ECO:0000259" key="4">
    <source>
        <dbReference type="PROSITE" id="PS50102"/>
    </source>
</evidence>
<dbReference type="InterPro" id="IPR000504">
    <property type="entry name" value="RRM_dom"/>
</dbReference>
<keyword evidence="2" id="KW-0677">Repeat</keyword>
<dbReference type="GO" id="GO:0003729">
    <property type="term" value="F:mRNA binding"/>
    <property type="evidence" value="ECO:0007669"/>
    <property type="project" value="TreeGrafter"/>
</dbReference>
<dbReference type="InterPro" id="IPR050374">
    <property type="entry name" value="RRT5_SRSF_SR"/>
</dbReference>
<dbReference type="Gene3D" id="3.30.70.330">
    <property type="match status" value="1"/>
</dbReference>
<name>H1Z2W2_9EURY</name>
<sequence length="83" mass="9304">MESHKVYVGNLAHYVTEEEIEDLFAEFGDIMSVKIKPQEGFAFVEYSTIEEAENAIHGTNGKEFSGRTLKVEDAGPVRYHIPG</sequence>
<dbReference type="PANTHER" id="PTHR23003:SF62">
    <property type="entry name" value="SERINE_ARGININE (SR)-TYPE SHUTTLING MRNA BINDING PROTEIN NPL3"/>
    <property type="match status" value="1"/>
</dbReference>
<reference evidence="5 6" key="1">
    <citation type="submission" date="2011-10" db="EMBL/GenBank/DDBJ databases">
        <title>The Improved High-Quality Draft genome of Methanoplanus limicola DSM 2279.</title>
        <authorList>
            <consortium name="US DOE Joint Genome Institute (JGI-PGF)"/>
            <person name="Lucas S."/>
            <person name="Copeland A."/>
            <person name="Lapidus A."/>
            <person name="Glavina del Rio T."/>
            <person name="Dalin E."/>
            <person name="Tice H."/>
            <person name="Bruce D."/>
            <person name="Goodwin L."/>
            <person name="Pitluck S."/>
            <person name="Peters L."/>
            <person name="Mikhailova N."/>
            <person name="Lu M."/>
            <person name="Kyrpides N."/>
            <person name="Mavromatis K."/>
            <person name="Ivanova N."/>
            <person name="Markowitz V."/>
            <person name="Cheng J.-F."/>
            <person name="Hugenholtz P."/>
            <person name="Woyke T."/>
            <person name="Wu D."/>
            <person name="Wirth R."/>
            <person name="Brambilla E.-M."/>
            <person name="Klenk H.-P."/>
            <person name="Eisen J.A."/>
        </authorList>
    </citation>
    <scope>NUCLEOTIDE SEQUENCE [LARGE SCALE GENOMIC DNA]</scope>
    <source>
        <strain evidence="5 6">DSM 2279</strain>
    </source>
</reference>
<dbReference type="GO" id="GO:0006397">
    <property type="term" value="P:mRNA processing"/>
    <property type="evidence" value="ECO:0007669"/>
    <property type="project" value="UniProtKB-KW"/>
</dbReference>
<dbReference type="HOGENOM" id="CLU_012062_28_8_2"/>
<evidence type="ECO:0000256" key="2">
    <source>
        <dbReference type="ARBA" id="ARBA00022737"/>
    </source>
</evidence>